<evidence type="ECO:0000256" key="4">
    <source>
        <dbReference type="ARBA" id="ARBA00023136"/>
    </source>
</evidence>
<dbReference type="GO" id="GO:0006508">
    <property type="term" value="P:proteolysis"/>
    <property type="evidence" value="ECO:0007669"/>
    <property type="project" value="UniProtKB-KW"/>
</dbReference>
<feature type="transmembrane region" description="Helical" evidence="6">
    <location>
        <begin position="48"/>
        <end position="66"/>
    </location>
</feature>
<dbReference type="RefSeq" id="WP_058581590.1">
    <property type="nucleotide sequence ID" value="NZ_LOPU01000018.1"/>
</dbReference>
<reference evidence="8 9" key="1">
    <citation type="submission" date="2015-12" db="EMBL/GenBank/DDBJ databases">
        <title>Haloprofundus marisrubri gen. nov., sp. nov., an extremely halophilic archaeon isolated from the Discovery deep brine-seawater interface in the Red Sea.</title>
        <authorList>
            <person name="Zhang G."/>
            <person name="Stingl U."/>
            <person name="Rashid M."/>
        </authorList>
    </citation>
    <scope>NUCLEOTIDE SEQUENCE [LARGE SCALE GENOMIC DNA]</scope>
    <source>
        <strain evidence="8 9">SB9</strain>
    </source>
</reference>
<dbReference type="AlphaFoldDB" id="A0A0W1R9S7"/>
<evidence type="ECO:0000256" key="1">
    <source>
        <dbReference type="ARBA" id="ARBA00004141"/>
    </source>
</evidence>
<dbReference type="EMBL" id="LOPU01000018">
    <property type="protein sequence ID" value="KTG10236.1"/>
    <property type="molecule type" value="Genomic_DNA"/>
</dbReference>
<dbReference type="Proteomes" id="UP000054387">
    <property type="component" value="Unassembled WGS sequence"/>
</dbReference>
<evidence type="ECO:0000256" key="2">
    <source>
        <dbReference type="ARBA" id="ARBA00022692"/>
    </source>
</evidence>
<dbReference type="SUPFAM" id="SSF144091">
    <property type="entry name" value="Rhomboid-like"/>
    <property type="match status" value="1"/>
</dbReference>
<sequence>MLAVPSWLPLSQLALVAVAAVCLYVLWRLDDRRAHRVAALRSRLLYGVPWGTLLSILFVLIVYLVVQGGYDYWYRPVVVPFRAWSYLYPTGMLTAAFTHSGAGHLVGNLVGTLTLAPLVEYAWGHYPKGRTSQSAVESSGWRTDPRVRAFVLFPAAVLVVGVLTALFSVGPIIGFSGVVFAFAGFALVYYPLTTVLALSAGNVVDLVYDSVFSPTTVASSREAFISPWWAQIAIQGHAIGLLTGVLLALWLVERRGDDHPAAFRLWTGVLLYSVSQSMWAVYWYRGGDSYVLFRAAGLALVFLLATLVTAAAAAGDRPLLDRFGAEVRARTGDLRSDGSGRDSSGDTGGENARREGLQSVTGKQAAVALLLVGAAAITGPAIAVNMVTTAGEELPGESVQVRGYEVTYAEDVTNGMVAVVDIEGFGESTSVTTSGVIVRNPGRSIWTRAVSKGRLAFDGRQAVRVGGVGWRETVVANRTGWSLVGSNASYRVTLAVDDNETVAYTSPPATAEPTIAGQNVSIAAEDEQFILLVGPKNDTVSAPVPRTNESVTLRGIQFTNRKGKLYATTENGTRVRVAARERYQ</sequence>
<feature type="transmembrane region" description="Helical" evidence="6">
    <location>
        <begin position="147"/>
        <end position="167"/>
    </location>
</feature>
<evidence type="ECO:0000256" key="5">
    <source>
        <dbReference type="SAM" id="MobiDB-lite"/>
    </source>
</evidence>
<dbReference type="InterPro" id="IPR035952">
    <property type="entry name" value="Rhomboid-like_sf"/>
</dbReference>
<feature type="transmembrane region" description="Helical" evidence="6">
    <location>
        <begin position="228"/>
        <end position="251"/>
    </location>
</feature>
<dbReference type="Gene3D" id="1.20.1540.10">
    <property type="entry name" value="Rhomboid-like"/>
    <property type="match status" value="1"/>
</dbReference>
<keyword evidence="4 6" id="KW-0472">Membrane</keyword>
<proteinExistence type="predicted"/>
<feature type="domain" description="Peptidase S54 rhomboid" evidence="7">
    <location>
        <begin position="92"/>
        <end position="252"/>
    </location>
</feature>
<dbReference type="OrthoDB" id="205691at2157"/>
<evidence type="ECO:0000313" key="9">
    <source>
        <dbReference type="Proteomes" id="UP000054387"/>
    </source>
</evidence>
<comment type="caution">
    <text evidence="8">The sequence shown here is derived from an EMBL/GenBank/DDBJ whole genome shotgun (WGS) entry which is preliminary data.</text>
</comment>
<feature type="region of interest" description="Disordered" evidence="5">
    <location>
        <begin position="332"/>
        <end position="358"/>
    </location>
</feature>
<feature type="transmembrane region" description="Helical" evidence="6">
    <location>
        <begin position="263"/>
        <end position="284"/>
    </location>
</feature>
<keyword evidence="3 6" id="KW-1133">Transmembrane helix</keyword>
<accession>A0A0W1R9S7</accession>
<dbReference type="Pfam" id="PF01694">
    <property type="entry name" value="Rhomboid"/>
    <property type="match status" value="1"/>
</dbReference>
<dbReference type="GO" id="GO:0016020">
    <property type="term" value="C:membrane"/>
    <property type="evidence" value="ECO:0007669"/>
    <property type="project" value="UniProtKB-SubCell"/>
</dbReference>
<keyword evidence="2 6" id="KW-0812">Transmembrane</keyword>
<evidence type="ECO:0000259" key="7">
    <source>
        <dbReference type="Pfam" id="PF01694"/>
    </source>
</evidence>
<evidence type="ECO:0000256" key="6">
    <source>
        <dbReference type="SAM" id="Phobius"/>
    </source>
</evidence>
<keyword evidence="8" id="KW-0645">Protease</keyword>
<name>A0A0W1R9S7_9EURY</name>
<feature type="transmembrane region" description="Helical" evidence="6">
    <location>
        <begin position="290"/>
        <end position="314"/>
    </location>
</feature>
<feature type="compositionally biased region" description="Basic and acidic residues" evidence="5">
    <location>
        <begin position="332"/>
        <end position="344"/>
    </location>
</feature>
<dbReference type="InterPro" id="IPR022764">
    <property type="entry name" value="Peptidase_S54_rhomboid_dom"/>
</dbReference>
<evidence type="ECO:0000256" key="3">
    <source>
        <dbReference type="ARBA" id="ARBA00022989"/>
    </source>
</evidence>
<dbReference type="STRING" id="1514971.AUR64_11680"/>
<comment type="subcellular location">
    <subcellularLocation>
        <location evidence="1">Membrane</location>
        <topology evidence="1">Multi-pass membrane protein</topology>
    </subcellularLocation>
</comment>
<keyword evidence="9" id="KW-1185">Reference proteome</keyword>
<gene>
    <name evidence="8" type="ORF">AUR64_11680</name>
</gene>
<feature type="transmembrane region" description="Helical" evidence="6">
    <location>
        <begin position="172"/>
        <end position="192"/>
    </location>
</feature>
<organism evidence="8 9">
    <name type="scientific">Haloprofundus marisrubri</name>
    <dbReference type="NCBI Taxonomy" id="1514971"/>
    <lineage>
        <taxon>Archaea</taxon>
        <taxon>Methanobacteriati</taxon>
        <taxon>Methanobacteriota</taxon>
        <taxon>Stenosarchaea group</taxon>
        <taxon>Halobacteria</taxon>
        <taxon>Halobacteriales</taxon>
        <taxon>Haloferacaceae</taxon>
        <taxon>Haloprofundus</taxon>
    </lineage>
</organism>
<dbReference type="GO" id="GO:0004252">
    <property type="term" value="F:serine-type endopeptidase activity"/>
    <property type="evidence" value="ECO:0007669"/>
    <property type="project" value="InterPro"/>
</dbReference>
<evidence type="ECO:0000313" key="8">
    <source>
        <dbReference type="EMBL" id="KTG10236.1"/>
    </source>
</evidence>
<protein>
    <submittedName>
        <fullName evidence="8">Rhomboid family intramembrane serine protease</fullName>
    </submittedName>
</protein>
<keyword evidence="8" id="KW-0378">Hydrolase</keyword>
<feature type="transmembrane region" description="Helical" evidence="6">
    <location>
        <begin position="6"/>
        <end position="27"/>
    </location>
</feature>